<dbReference type="AlphaFoldDB" id="A0A7X0HXY1"/>
<name>A0A7X0HXY1_9BACI</name>
<dbReference type="Proteomes" id="UP000531594">
    <property type="component" value="Unassembled WGS sequence"/>
</dbReference>
<organism evidence="1 2">
    <name type="scientific">Bacillus benzoevorans</name>
    <dbReference type="NCBI Taxonomy" id="1456"/>
    <lineage>
        <taxon>Bacteria</taxon>
        <taxon>Bacillati</taxon>
        <taxon>Bacillota</taxon>
        <taxon>Bacilli</taxon>
        <taxon>Bacillales</taxon>
        <taxon>Bacillaceae</taxon>
        <taxon>Bacillus</taxon>
    </lineage>
</organism>
<evidence type="ECO:0000313" key="2">
    <source>
        <dbReference type="Proteomes" id="UP000531594"/>
    </source>
</evidence>
<dbReference type="PROSITE" id="PS51257">
    <property type="entry name" value="PROKAR_LIPOPROTEIN"/>
    <property type="match status" value="1"/>
</dbReference>
<dbReference type="RefSeq" id="WP_184530521.1">
    <property type="nucleotide sequence ID" value="NZ_JACHGK010000047.1"/>
</dbReference>
<keyword evidence="2" id="KW-1185">Reference proteome</keyword>
<evidence type="ECO:0000313" key="1">
    <source>
        <dbReference type="EMBL" id="MBB6448037.1"/>
    </source>
</evidence>
<dbReference type="EMBL" id="JACHGK010000047">
    <property type="protein sequence ID" value="MBB6448037.1"/>
    <property type="molecule type" value="Genomic_DNA"/>
</dbReference>
<comment type="caution">
    <text evidence="1">The sequence shown here is derived from an EMBL/GenBank/DDBJ whole genome shotgun (WGS) entry which is preliminary data.</text>
</comment>
<protein>
    <submittedName>
        <fullName evidence="1">Uncharacterized protein</fullName>
    </submittedName>
</protein>
<reference evidence="1 2" key="1">
    <citation type="submission" date="2020-08" db="EMBL/GenBank/DDBJ databases">
        <title>Genomic Encyclopedia of Type Strains, Phase IV (KMG-IV): sequencing the most valuable type-strain genomes for metagenomic binning, comparative biology and taxonomic classification.</title>
        <authorList>
            <person name="Goeker M."/>
        </authorList>
    </citation>
    <scope>NUCLEOTIDE SEQUENCE [LARGE SCALE GENOMIC DNA]</scope>
    <source>
        <strain evidence="1 2">DSM 5391</strain>
    </source>
</reference>
<proteinExistence type="predicted"/>
<accession>A0A7X0HXY1</accession>
<gene>
    <name evidence="1" type="ORF">HNR53_004763</name>
</gene>
<sequence>MKNRFLISVYMFIFSCSLFMVLGNPVYSQATPSDKVEYLYPANRGRVFDETIDQFYEALRKRSYPVHQEFYRKHYEFYKQHKNKLGNMDTALFKDMPDASVNFRKKVLFHEVEKFNYITWDGNGIPNTHPDIKIKYNQAISPDRQVYFFYSFKDTDREFRGRCAVYDVETKELIAGGETYINKFPKIRGKN</sequence>